<evidence type="ECO:0000313" key="3">
    <source>
        <dbReference type="EMBL" id="KIK94125.1"/>
    </source>
</evidence>
<dbReference type="InParanoid" id="A0A0D0E7L4"/>
<reference evidence="3 4" key="1">
    <citation type="submission" date="2014-04" db="EMBL/GenBank/DDBJ databases">
        <authorList>
            <consortium name="DOE Joint Genome Institute"/>
            <person name="Kuo A."/>
            <person name="Kohler A."/>
            <person name="Jargeat P."/>
            <person name="Nagy L.G."/>
            <person name="Floudas D."/>
            <person name="Copeland A."/>
            <person name="Barry K.W."/>
            <person name="Cichocki N."/>
            <person name="Veneault-Fourrey C."/>
            <person name="LaButti K."/>
            <person name="Lindquist E.A."/>
            <person name="Lipzen A."/>
            <person name="Lundell T."/>
            <person name="Morin E."/>
            <person name="Murat C."/>
            <person name="Sun H."/>
            <person name="Tunlid A."/>
            <person name="Henrissat B."/>
            <person name="Grigoriev I.V."/>
            <person name="Hibbett D.S."/>
            <person name="Martin F."/>
            <person name="Nordberg H.P."/>
            <person name="Cantor M.N."/>
            <person name="Hua S.X."/>
        </authorList>
    </citation>
    <scope>NUCLEOTIDE SEQUENCE [LARGE SCALE GENOMIC DNA]</scope>
    <source>
        <strain evidence="3 4">Ve08.2h10</strain>
    </source>
</reference>
<dbReference type="OrthoDB" id="9975943at2759"/>
<dbReference type="PANTHER" id="PTHR14097">
    <property type="entry name" value="OXIDOREDUCTASE HTATIP2"/>
    <property type="match status" value="1"/>
</dbReference>
<dbReference type="EMBL" id="KN825128">
    <property type="protein sequence ID" value="KIK94125.1"/>
    <property type="molecule type" value="Genomic_DNA"/>
</dbReference>
<keyword evidence="4" id="KW-1185">Reference proteome</keyword>
<dbReference type="InterPro" id="IPR036291">
    <property type="entry name" value="NAD(P)-bd_dom_sf"/>
</dbReference>
<comment type="subcellular location">
    <subcellularLocation>
        <location evidence="1">Membrane</location>
    </subcellularLocation>
</comment>
<dbReference type="Pfam" id="PF01370">
    <property type="entry name" value="Epimerase"/>
    <property type="match status" value="1"/>
</dbReference>
<name>A0A0D0E7L4_9AGAM</name>
<dbReference type="HOGENOM" id="CLU_071330_0_1_1"/>
<dbReference type="AlphaFoldDB" id="A0A0D0E7L4"/>
<protein>
    <recommendedName>
        <fullName evidence="2">NAD-dependent epimerase/dehydratase domain-containing protein</fullName>
    </recommendedName>
</protein>
<gene>
    <name evidence="3" type="ORF">PAXRUDRAFT_828300</name>
</gene>
<evidence type="ECO:0000256" key="1">
    <source>
        <dbReference type="ARBA" id="ARBA00004370"/>
    </source>
</evidence>
<dbReference type="Gene3D" id="3.40.50.720">
    <property type="entry name" value="NAD(P)-binding Rossmann-like Domain"/>
    <property type="match status" value="1"/>
</dbReference>
<dbReference type="STRING" id="930991.A0A0D0E7L4"/>
<reference evidence="4" key="2">
    <citation type="submission" date="2015-01" db="EMBL/GenBank/DDBJ databases">
        <title>Evolutionary Origins and Diversification of the Mycorrhizal Mutualists.</title>
        <authorList>
            <consortium name="DOE Joint Genome Institute"/>
            <consortium name="Mycorrhizal Genomics Consortium"/>
            <person name="Kohler A."/>
            <person name="Kuo A."/>
            <person name="Nagy L.G."/>
            <person name="Floudas D."/>
            <person name="Copeland A."/>
            <person name="Barry K.W."/>
            <person name="Cichocki N."/>
            <person name="Veneault-Fourrey C."/>
            <person name="LaButti K."/>
            <person name="Lindquist E.A."/>
            <person name="Lipzen A."/>
            <person name="Lundell T."/>
            <person name="Morin E."/>
            <person name="Murat C."/>
            <person name="Riley R."/>
            <person name="Ohm R."/>
            <person name="Sun H."/>
            <person name="Tunlid A."/>
            <person name="Henrissat B."/>
            <person name="Grigoriev I.V."/>
            <person name="Hibbett D.S."/>
            <person name="Martin F."/>
        </authorList>
    </citation>
    <scope>NUCLEOTIDE SEQUENCE [LARGE SCALE GENOMIC DNA]</scope>
    <source>
        <strain evidence="4">Ve08.2h10</strain>
    </source>
</reference>
<dbReference type="SUPFAM" id="SSF51735">
    <property type="entry name" value="NAD(P)-binding Rossmann-fold domains"/>
    <property type="match status" value="1"/>
</dbReference>
<proteinExistence type="predicted"/>
<evidence type="ECO:0000313" key="4">
    <source>
        <dbReference type="Proteomes" id="UP000054538"/>
    </source>
</evidence>
<dbReference type="InterPro" id="IPR001509">
    <property type="entry name" value="Epimerase_deHydtase"/>
</dbReference>
<dbReference type="Proteomes" id="UP000054538">
    <property type="component" value="Unassembled WGS sequence"/>
</dbReference>
<accession>A0A0D0E7L4</accession>
<dbReference type="PANTHER" id="PTHR14097:SF8">
    <property type="entry name" value="NAD(P)-BINDING DOMAIN-CONTAINING PROTEIN"/>
    <property type="match status" value="1"/>
</dbReference>
<feature type="domain" description="NAD-dependent epimerase/dehydratase" evidence="2">
    <location>
        <begin position="4"/>
        <end position="118"/>
    </location>
</feature>
<dbReference type="GO" id="GO:0016020">
    <property type="term" value="C:membrane"/>
    <property type="evidence" value="ECO:0007669"/>
    <property type="project" value="UniProtKB-SubCell"/>
</dbReference>
<sequence>MHLLITGATGFIGKHVLLDALADNRITKVTVVGRHPPSLDGNNMAHVKTAIINKLTIITREDLGNWDYEGDTELVTALADCKACIWCIGGKADDFATPQEFERVSYTFTVNAANFLCKVAQSQSTEGQTGRGAQPFRFCYCSAKRANRAGDEWFSFEAQTRNMKGRVETALLSIASESDGRVAAFIFRPGSVIAGATVKALGGLASTVASAGLRLMPSVIINAEWVARVLVDASVGIRVEWQRQGPDGEKNTWESEEIVSWSHGLGV</sequence>
<evidence type="ECO:0000259" key="2">
    <source>
        <dbReference type="Pfam" id="PF01370"/>
    </source>
</evidence>
<organism evidence="3 4">
    <name type="scientific">Paxillus rubicundulus Ve08.2h10</name>
    <dbReference type="NCBI Taxonomy" id="930991"/>
    <lineage>
        <taxon>Eukaryota</taxon>
        <taxon>Fungi</taxon>
        <taxon>Dikarya</taxon>
        <taxon>Basidiomycota</taxon>
        <taxon>Agaricomycotina</taxon>
        <taxon>Agaricomycetes</taxon>
        <taxon>Agaricomycetidae</taxon>
        <taxon>Boletales</taxon>
        <taxon>Paxilineae</taxon>
        <taxon>Paxillaceae</taxon>
        <taxon>Paxillus</taxon>
    </lineage>
</organism>